<evidence type="ECO:0000256" key="7">
    <source>
        <dbReference type="SAM" id="Phobius"/>
    </source>
</evidence>
<keyword evidence="5 7" id="KW-1133">Transmembrane helix</keyword>
<dbReference type="InterPro" id="IPR003004">
    <property type="entry name" value="GspF/PilC"/>
</dbReference>
<dbReference type="InterPro" id="IPR042094">
    <property type="entry name" value="T2SS_GspF_sf"/>
</dbReference>
<name>A0A1P8UFM7_9GAMM</name>
<feature type="transmembrane region" description="Helical" evidence="7">
    <location>
        <begin position="219"/>
        <end position="238"/>
    </location>
</feature>
<dbReference type="EMBL" id="CP019434">
    <property type="protein sequence ID" value="APZ42554.1"/>
    <property type="molecule type" value="Genomic_DNA"/>
</dbReference>
<feature type="domain" description="Type II secretion system protein GspF" evidence="8">
    <location>
        <begin position="68"/>
        <end position="188"/>
    </location>
</feature>
<evidence type="ECO:0000259" key="8">
    <source>
        <dbReference type="Pfam" id="PF00482"/>
    </source>
</evidence>
<dbReference type="STRING" id="1765967.BW247_05140"/>
<dbReference type="KEGG" id="afy:BW247_05140"/>
<reference evidence="9 10" key="1">
    <citation type="submission" date="2017-01" db="EMBL/GenBank/DDBJ databases">
        <title>Draft sequence of Acidihalobacter ferrooxidans strain DSM 14175 (strain V8).</title>
        <authorList>
            <person name="Khaleque H.N."/>
            <person name="Ramsay J.P."/>
            <person name="Murphy R.J.T."/>
            <person name="Kaksonen A.H."/>
            <person name="Boxall N.J."/>
            <person name="Watkin E.L.J."/>
        </authorList>
    </citation>
    <scope>NUCLEOTIDE SEQUENCE [LARGE SCALE GENOMIC DNA]</scope>
    <source>
        <strain evidence="9 10">V8</strain>
    </source>
</reference>
<keyword evidence="3" id="KW-1003">Cell membrane</keyword>
<evidence type="ECO:0000256" key="2">
    <source>
        <dbReference type="ARBA" id="ARBA00005745"/>
    </source>
</evidence>
<keyword evidence="6 7" id="KW-0472">Membrane</keyword>
<dbReference type="PANTHER" id="PTHR30012">
    <property type="entry name" value="GENERAL SECRETION PATHWAY PROTEIN"/>
    <property type="match status" value="1"/>
</dbReference>
<gene>
    <name evidence="9" type="ORF">BW247_05140</name>
</gene>
<dbReference type="Gene3D" id="1.20.81.30">
    <property type="entry name" value="Type II secretion system (T2SS), domain F"/>
    <property type="match status" value="2"/>
</dbReference>
<dbReference type="Proteomes" id="UP000243807">
    <property type="component" value="Chromosome"/>
</dbReference>
<evidence type="ECO:0000256" key="4">
    <source>
        <dbReference type="ARBA" id="ARBA00022692"/>
    </source>
</evidence>
<evidence type="ECO:0000313" key="9">
    <source>
        <dbReference type="EMBL" id="APZ42554.1"/>
    </source>
</evidence>
<organism evidence="9 10">
    <name type="scientific">Acidihalobacter ferrooxydans</name>
    <dbReference type="NCBI Taxonomy" id="1765967"/>
    <lineage>
        <taxon>Bacteria</taxon>
        <taxon>Pseudomonadati</taxon>
        <taxon>Pseudomonadota</taxon>
        <taxon>Gammaproteobacteria</taxon>
        <taxon>Chromatiales</taxon>
        <taxon>Ectothiorhodospiraceae</taxon>
        <taxon>Acidihalobacter</taxon>
    </lineage>
</organism>
<evidence type="ECO:0000256" key="6">
    <source>
        <dbReference type="ARBA" id="ARBA00023136"/>
    </source>
</evidence>
<evidence type="ECO:0000256" key="3">
    <source>
        <dbReference type="ARBA" id="ARBA00022475"/>
    </source>
</evidence>
<dbReference type="GO" id="GO:0005886">
    <property type="term" value="C:plasma membrane"/>
    <property type="evidence" value="ECO:0007669"/>
    <property type="project" value="UniProtKB-SubCell"/>
</dbReference>
<comment type="subcellular location">
    <subcellularLocation>
        <location evidence="1">Cell membrane</location>
        <topology evidence="1">Multi-pass membrane protein</topology>
    </subcellularLocation>
</comment>
<dbReference type="Pfam" id="PF00482">
    <property type="entry name" value="T2SSF"/>
    <property type="match status" value="2"/>
</dbReference>
<dbReference type="RefSeq" id="WP_076836208.1">
    <property type="nucleotide sequence ID" value="NZ_CP019434.1"/>
</dbReference>
<dbReference type="AlphaFoldDB" id="A0A1P8UFM7"/>
<proteinExistence type="inferred from homology"/>
<evidence type="ECO:0000256" key="5">
    <source>
        <dbReference type="ARBA" id="ARBA00022989"/>
    </source>
</evidence>
<feature type="transmembrane region" description="Helical" evidence="7">
    <location>
        <begin position="164"/>
        <end position="187"/>
    </location>
</feature>
<evidence type="ECO:0000313" key="10">
    <source>
        <dbReference type="Proteomes" id="UP000243807"/>
    </source>
</evidence>
<dbReference type="PANTHER" id="PTHR30012:SF0">
    <property type="entry name" value="TYPE II SECRETION SYSTEM PROTEIN F-RELATED"/>
    <property type="match status" value="1"/>
</dbReference>
<keyword evidence="10" id="KW-1185">Reference proteome</keyword>
<keyword evidence="4 7" id="KW-0812">Transmembrane</keyword>
<feature type="domain" description="Type II secretion system protein GspF" evidence="8">
    <location>
        <begin position="265"/>
        <end position="388"/>
    </location>
</feature>
<feature type="transmembrane region" description="Helical" evidence="7">
    <location>
        <begin position="364"/>
        <end position="387"/>
    </location>
</feature>
<evidence type="ECO:0000256" key="1">
    <source>
        <dbReference type="ARBA" id="ARBA00004651"/>
    </source>
</evidence>
<accession>A0A1P8UFM7</accession>
<dbReference type="OrthoDB" id="9805682at2"/>
<comment type="similarity">
    <text evidence="2">Belongs to the GSP F family.</text>
</comment>
<protein>
    <recommendedName>
        <fullName evidence="8">Type II secretion system protein GspF domain-containing protein</fullName>
    </recommendedName>
</protein>
<sequence length="397" mass="43744">MRYVYQAYVDYGRRGMREETHIGESIEALEARIREQGYRLVDANVRWKDTIDLWQSRSFPAREMAQVYRSLSRRLAQGARPQDALTQAGSFVTHPVLRIALNSAAAAVLSGQRMDEALLNAGFDDEDVSLIRSMSDAGNLPEAFSGLSLKHEQRAQLGGKLRGILIQPVIYSILGLLMIWASFVFLIPRFDTFFSKAGMHPPPGIGQIYAVDGVIQQNVWAFSVGYWFLVGLMAVVLVSKPVRQLYRKLPILRDLLARSDAAQTLTAFALLYESAIRRSEAARRVASSSTWPALSDAFGRLANALESGRNPADAARGAEFPDFLASTMVGAMGANDPSATIEDLRVFSKMLTEDVEMLSKRLEVAMNLVFMALAAVMVLGVFAVTIFPELATVLSNA</sequence>
<dbReference type="InterPro" id="IPR018076">
    <property type="entry name" value="T2SS_GspF_dom"/>
</dbReference>